<evidence type="ECO:0000313" key="2">
    <source>
        <dbReference type="EMBL" id="CEI73859.1"/>
    </source>
</evidence>
<dbReference type="PROSITE" id="PS51257">
    <property type="entry name" value="PROKAR_LIPOPROTEIN"/>
    <property type="match status" value="1"/>
</dbReference>
<feature type="chain" id="PRO_5015155443" evidence="1">
    <location>
        <begin position="24"/>
        <end position="156"/>
    </location>
</feature>
<dbReference type="RefSeq" id="WP_166505930.1">
    <property type="nucleotide sequence ID" value="NZ_JAKNTL010000007.1"/>
</dbReference>
<dbReference type="KEGG" id="rhom:FRIFI_2333"/>
<dbReference type="InterPro" id="IPR025648">
    <property type="entry name" value="DUF4358"/>
</dbReference>
<organism evidence="2 3">
    <name type="scientific">Romboutsia hominis</name>
    <dbReference type="NCBI Taxonomy" id="1507512"/>
    <lineage>
        <taxon>Bacteria</taxon>
        <taxon>Bacillati</taxon>
        <taxon>Bacillota</taxon>
        <taxon>Clostridia</taxon>
        <taxon>Peptostreptococcales</taxon>
        <taxon>Peptostreptococcaceae</taxon>
        <taxon>Romboutsia</taxon>
    </lineage>
</organism>
<proteinExistence type="predicted"/>
<keyword evidence="1" id="KW-0732">Signal</keyword>
<accession>A0A2P2BU31</accession>
<feature type="signal peptide" evidence="1">
    <location>
        <begin position="1"/>
        <end position="23"/>
    </location>
</feature>
<protein>
    <submittedName>
        <fullName evidence="2">Prokaryotic membrane lipoprotein lipid attachment site profile</fullName>
    </submittedName>
</protein>
<keyword evidence="2" id="KW-0449">Lipoprotein</keyword>
<dbReference type="AlphaFoldDB" id="A0A2P2BU31"/>
<reference evidence="2 3" key="1">
    <citation type="submission" date="2014-09" db="EMBL/GenBank/DDBJ databases">
        <authorList>
            <person name="Hornung B.V."/>
        </authorList>
    </citation>
    <scope>NUCLEOTIDE SEQUENCE [LARGE SCALE GENOMIC DNA]</scope>
    <source>
        <strain evidence="2 3">FRIFI</strain>
    </source>
</reference>
<keyword evidence="3" id="KW-1185">Reference proteome</keyword>
<evidence type="ECO:0000256" key="1">
    <source>
        <dbReference type="SAM" id="SignalP"/>
    </source>
</evidence>
<evidence type="ECO:0000313" key="3">
    <source>
        <dbReference type="Proteomes" id="UP000245695"/>
    </source>
</evidence>
<sequence length="156" mass="17232">MKKFLALFTLIFSLGLVGCSSKAEVKDVPVNDIKDAINNEATLPVQPVADVDAKDFYIFESVKDNIQEGFVLQSMMNVNLQDVFVVKTDNVEKIKSAIDEYKNGDSFKMFADGYGGENNITAAANSILKNKGNYVYFIATNNATDVESKILKVIEK</sequence>
<gene>
    <name evidence="2" type="ORF">FRIFI_2333</name>
</gene>
<dbReference type="Proteomes" id="UP000245695">
    <property type="component" value="Chromosome 1"/>
</dbReference>
<name>A0A2P2BU31_9FIRM</name>
<dbReference type="Pfam" id="PF14270">
    <property type="entry name" value="DUF4358"/>
    <property type="match status" value="1"/>
</dbReference>
<dbReference type="EMBL" id="LN650648">
    <property type="protein sequence ID" value="CEI73859.1"/>
    <property type="molecule type" value="Genomic_DNA"/>
</dbReference>